<proteinExistence type="predicted"/>
<keyword evidence="3" id="KW-1185">Reference proteome</keyword>
<evidence type="ECO:0000256" key="1">
    <source>
        <dbReference type="SAM" id="MobiDB-lite"/>
    </source>
</evidence>
<gene>
    <name evidence="2" type="ORF">C2845_PM07G01270</name>
</gene>
<dbReference type="STRING" id="4540.A0A3L6SS52"/>
<name>A0A3L6SS52_PANMI</name>
<protein>
    <submittedName>
        <fullName evidence="2">Uncharacterized protein</fullName>
    </submittedName>
</protein>
<evidence type="ECO:0000313" key="2">
    <source>
        <dbReference type="EMBL" id="RLN25491.1"/>
    </source>
</evidence>
<comment type="caution">
    <text evidence="2">The sequence shown here is derived from an EMBL/GenBank/DDBJ whole genome shotgun (WGS) entry which is preliminary data.</text>
</comment>
<accession>A0A3L6SS52</accession>
<feature type="compositionally biased region" description="Basic residues" evidence="1">
    <location>
        <begin position="386"/>
        <end position="401"/>
    </location>
</feature>
<dbReference type="Proteomes" id="UP000275267">
    <property type="component" value="Unassembled WGS sequence"/>
</dbReference>
<dbReference type="OrthoDB" id="687098at2759"/>
<dbReference type="InterPro" id="IPR007750">
    <property type="entry name" value="DUF674"/>
</dbReference>
<dbReference type="EMBL" id="PQIB02000004">
    <property type="protein sequence ID" value="RLN25491.1"/>
    <property type="molecule type" value="Genomic_DNA"/>
</dbReference>
<organism evidence="2 3">
    <name type="scientific">Panicum miliaceum</name>
    <name type="common">Proso millet</name>
    <name type="synonym">Broomcorn millet</name>
    <dbReference type="NCBI Taxonomy" id="4540"/>
    <lineage>
        <taxon>Eukaryota</taxon>
        <taxon>Viridiplantae</taxon>
        <taxon>Streptophyta</taxon>
        <taxon>Embryophyta</taxon>
        <taxon>Tracheophyta</taxon>
        <taxon>Spermatophyta</taxon>
        <taxon>Magnoliopsida</taxon>
        <taxon>Liliopsida</taxon>
        <taxon>Poales</taxon>
        <taxon>Poaceae</taxon>
        <taxon>PACMAD clade</taxon>
        <taxon>Panicoideae</taxon>
        <taxon>Panicodae</taxon>
        <taxon>Paniceae</taxon>
        <taxon>Panicinae</taxon>
        <taxon>Panicum</taxon>
        <taxon>Panicum sect. Panicum</taxon>
    </lineage>
</organism>
<evidence type="ECO:0000313" key="3">
    <source>
        <dbReference type="Proteomes" id="UP000275267"/>
    </source>
</evidence>
<feature type="region of interest" description="Disordered" evidence="1">
    <location>
        <begin position="376"/>
        <end position="401"/>
    </location>
</feature>
<reference evidence="3" key="1">
    <citation type="journal article" date="2019" name="Nat. Commun.">
        <title>The genome of broomcorn millet.</title>
        <authorList>
            <person name="Zou C."/>
            <person name="Miki D."/>
            <person name="Li D."/>
            <person name="Tang Q."/>
            <person name="Xiao L."/>
            <person name="Rajput S."/>
            <person name="Deng P."/>
            <person name="Jia W."/>
            <person name="Huang R."/>
            <person name="Zhang M."/>
            <person name="Sun Y."/>
            <person name="Hu J."/>
            <person name="Fu X."/>
            <person name="Schnable P.S."/>
            <person name="Li F."/>
            <person name="Zhang H."/>
            <person name="Feng B."/>
            <person name="Zhu X."/>
            <person name="Liu R."/>
            <person name="Schnable J.C."/>
            <person name="Zhu J.-K."/>
            <person name="Zhang H."/>
        </authorList>
    </citation>
    <scope>NUCLEOTIDE SEQUENCE [LARGE SCALE GENOMIC DNA]</scope>
</reference>
<dbReference type="PANTHER" id="PTHR33103">
    <property type="entry name" value="OS01G0153900 PROTEIN"/>
    <property type="match status" value="1"/>
</dbReference>
<sequence>MATPTTTPPRMKLLIDTESQRVLFAEASKEAVDILLSLLALPVATLVEPDLGRRGAGSVGNLYASAEKLGYAYVQPGAAEDELPRPISSLLLMPASRTFFRCHHNYRYCGNRASKSCGSYMTDVRGTRCCPNCADEMTATLHLVSPARSGLANPSQILPQSTSSSEGSAAAAAAEAATYTVLDDLTITPHAPMSAISSVAKLGALTSPRSRRGPWGSATPSMHGWIPVQGLGILKASLHSKTVLNDVFLGDWTSSFLPLVKKKGNNEEENKGSKGKTKKKKLVRLPPDLVEALINYKCTPFPKQAGLPAHLVENHRELCDDLTTALSAAEVVARRCDDRIAMLQDKMRHEFETKGYIEFEATDDEAEDDIVSAMALQQGSRGGGRGGHRPGVMKRAKGSRK</sequence>
<dbReference type="AlphaFoldDB" id="A0A3L6SS52"/>
<dbReference type="PANTHER" id="PTHR33103:SF19">
    <property type="entry name" value="OS09G0544700 PROTEIN"/>
    <property type="match status" value="1"/>
</dbReference>
<dbReference type="Pfam" id="PF05056">
    <property type="entry name" value="DUF674"/>
    <property type="match status" value="1"/>
</dbReference>